<feature type="domain" description="Reverse transcriptase" evidence="2">
    <location>
        <begin position="323"/>
        <end position="595"/>
    </location>
</feature>
<evidence type="ECO:0000259" key="2">
    <source>
        <dbReference type="PROSITE" id="PS50878"/>
    </source>
</evidence>
<dbReference type="Ensembl" id="ENSCJAT00000138654.1">
    <property type="protein sequence ID" value="ENSCJAP00000084008.1"/>
    <property type="gene ID" value="ENSCJAG00000085437.1"/>
</dbReference>
<reference evidence="3 4" key="1">
    <citation type="submission" date="2009-03" db="EMBL/GenBank/DDBJ databases">
        <authorList>
            <person name="Warren W."/>
            <person name="Ye L."/>
            <person name="Minx P."/>
            <person name="Worley K."/>
            <person name="Gibbs R."/>
            <person name="Wilson R.K."/>
        </authorList>
    </citation>
    <scope>NUCLEOTIDE SEQUENCE [LARGE SCALE GENOMIC DNA]</scope>
</reference>
<accession>A0A8I3WF93</accession>
<dbReference type="AlphaFoldDB" id="A0A8I3WF93"/>
<dbReference type="SUPFAM" id="SSF56219">
    <property type="entry name" value="DNase I-like"/>
    <property type="match status" value="1"/>
</dbReference>
<dbReference type="CDD" id="cd09076">
    <property type="entry name" value="L1-EN"/>
    <property type="match status" value="1"/>
</dbReference>
<reference evidence="3" key="2">
    <citation type="submission" date="2025-08" db="UniProtKB">
        <authorList>
            <consortium name="Ensembl"/>
        </authorList>
    </citation>
    <scope>IDENTIFICATION</scope>
</reference>
<proteinExistence type="predicted"/>
<evidence type="ECO:0000256" key="1">
    <source>
        <dbReference type="ARBA" id="ARBA00012493"/>
    </source>
</evidence>
<dbReference type="SUPFAM" id="SSF56672">
    <property type="entry name" value="DNA/RNA polymerases"/>
    <property type="match status" value="1"/>
</dbReference>
<dbReference type="Proteomes" id="UP000008225">
    <property type="component" value="Chromosome 14"/>
</dbReference>
<evidence type="ECO:0000313" key="3">
    <source>
        <dbReference type="Ensembl" id="ENSCJAP00000084008.1"/>
    </source>
</evidence>
<protein>
    <recommendedName>
        <fullName evidence="1">RNA-directed DNA polymerase</fullName>
        <ecNumber evidence="1">2.7.7.49</ecNumber>
    </recommendedName>
</protein>
<dbReference type="OMA" id="IHAPYLE"/>
<dbReference type="PROSITE" id="PS50878">
    <property type="entry name" value="RT_POL"/>
    <property type="match status" value="1"/>
</dbReference>
<dbReference type="Gene3D" id="3.60.10.10">
    <property type="entry name" value="Endonuclease/exonuclease/phosphatase"/>
    <property type="match status" value="1"/>
</dbReference>
<name>A0A8I3WF93_CALJA</name>
<sequence>MIKVSIQQEELTILNIYGPNTGAPRYIRQVLNDLQRDLDSHTIIVGDFNTPLSILDRSTRQKINKDIQGLNSDLEEANLIDIYRTLHPKSTEYTFFSAPHHTYSKIDHIIGSKALLRKCKTTEIITNSLSDHSAIKLELRIQKPTQNRTASWKLNNRLLNVDWINNEMKAEIKKFFETNENKDTTCQNLRDTFKAVSRGKYIAISAHMRMERSKIDTLSSKLKELEEQDQKNSKPRRRQEITKIRAELKEIETRKTLQKINKSKSWFFEKINKIGRPLARLIKKKRENNQIDAIKNDKGEITTDSTEIQIIIREYYKPLYAHKLVNLEEMDKFLDSCVLPSLNQEEAEIKNFRPISMMNIDEKIFNKILASRLQQQIKKLIYHDQVGFIPGMQGWFNIRKSINVIHHINRTKNKNHRIISIDTEKAFDKIQQPFMLKTLNKLGIDGTYLKVIKAIYDKPTANIILNGQKLEAFPLKSGTRQGCPLSPLLFNIVLEVLARAIRQEKEIKGIQIGKVEAKLSLFADDMIVYLEDPITSAQKLLKLISNFSKVSGYIINVQKSQAFIYTNNRLKESQIKNELPFTIATKRIKYLGIQLTRNVRDLFKENYKPLLNEIREDTNRWRNIPCSWLGRINIVKMAILPKVIYRINAIPIKLPLTFFTELEKTTMNFIWNQKRARIAKSILSKKNSAGGITLPDFKLYYKATVIKTAWYWYQNRDIDQWNKTETSEATQHIYNHTIFDKPDKSKQWGKDSLFNKWCWENWLAMCRKQKLDPFLTPYTKINSRWIKDLNIRPGTIKTLEGNLGKTIQDIGVGKDFMNKTPKALATKAKIDKWDLMKLHSFCTAKETVTRVDRQPTEWEKIFAIYPSDKGLISRIYKELKQIYRKKTTSPFKNGQRI</sequence>
<dbReference type="CDD" id="cd01650">
    <property type="entry name" value="RT_nLTR_like"/>
    <property type="match status" value="1"/>
</dbReference>
<reference evidence="3" key="3">
    <citation type="submission" date="2025-09" db="UniProtKB">
        <authorList>
            <consortium name="Ensembl"/>
        </authorList>
    </citation>
    <scope>IDENTIFICATION</scope>
</reference>
<dbReference type="GO" id="GO:0003964">
    <property type="term" value="F:RNA-directed DNA polymerase activity"/>
    <property type="evidence" value="ECO:0007669"/>
    <property type="project" value="UniProtKB-EC"/>
</dbReference>
<organism evidence="3 4">
    <name type="scientific">Callithrix jacchus</name>
    <name type="common">White-tufted-ear marmoset</name>
    <name type="synonym">Simia Jacchus</name>
    <dbReference type="NCBI Taxonomy" id="9483"/>
    <lineage>
        <taxon>Eukaryota</taxon>
        <taxon>Metazoa</taxon>
        <taxon>Chordata</taxon>
        <taxon>Craniata</taxon>
        <taxon>Vertebrata</taxon>
        <taxon>Euteleostomi</taxon>
        <taxon>Mammalia</taxon>
        <taxon>Eutheria</taxon>
        <taxon>Euarchontoglires</taxon>
        <taxon>Primates</taxon>
        <taxon>Haplorrhini</taxon>
        <taxon>Platyrrhini</taxon>
        <taxon>Cebidae</taxon>
        <taxon>Callitrichinae</taxon>
        <taxon>Callithrix</taxon>
        <taxon>Callithrix</taxon>
    </lineage>
</organism>
<dbReference type="InterPro" id="IPR000477">
    <property type="entry name" value="RT_dom"/>
</dbReference>
<dbReference type="InterPro" id="IPR005135">
    <property type="entry name" value="Endo/exonuclease/phosphatase"/>
</dbReference>
<keyword evidence="4" id="KW-1185">Reference proteome</keyword>
<dbReference type="EC" id="2.7.7.49" evidence="1"/>
<dbReference type="Pfam" id="PF14529">
    <property type="entry name" value="Exo_endo_phos_2"/>
    <property type="match status" value="1"/>
</dbReference>
<evidence type="ECO:0000313" key="4">
    <source>
        <dbReference type="Proteomes" id="UP000008225"/>
    </source>
</evidence>
<dbReference type="InterPro" id="IPR036691">
    <property type="entry name" value="Endo/exonu/phosph_ase_sf"/>
</dbReference>
<dbReference type="Pfam" id="PF00078">
    <property type="entry name" value="RVT_1"/>
    <property type="match status" value="1"/>
</dbReference>
<dbReference type="GeneTree" id="ENSGT01150000286964"/>
<dbReference type="InterPro" id="IPR043502">
    <property type="entry name" value="DNA/RNA_pol_sf"/>
</dbReference>
<dbReference type="PANTHER" id="PTHR19446">
    <property type="entry name" value="REVERSE TRANSCRIPTASES"/>
    <property type="match status" value="1"/>
</dbReference>